<protein>
    <submittedName>
        <fullName evidence="8">MFS transporter</fullName>
    </submittedName>
</protein>
<keyword evidence="4 6" id="KW-1133">Transmembrane helix</keyword>
<feature type="transmembrane region" description="Helical" evidence="6">
    <location>
        <begin position="289"/>
        <end position="309"/>
    </location>
</feature>
<evidence type="ECO:0000256" key="3">
    <source>
        <dbReference type="ARBA" id="ARBA00022692"/>
    </source>
</evidence>
<keyword evidence="5 6" id="KW-0472">Membrane</keyword>
<evidence type="ECO:0000313" key="8">
    <source>
        <dbReference type="EMBL" id="MCM2532742.1"/>
    </source>
</evidence>
<keyword evidence="3 6" id="KW-0812">Transmembrane</keyword>
<dbReference type="InterPro" id="IPR036259">
    <property type="entry name" value="MFS_trans_sf"/>
</dbReference>
<dbReference type="PANTHER" id="PTHR23526:SF2">
    <property type="entry name" value="MAJOR FACILITATOR SUPERFAMILY (MFS) PROFILE DOMAIN-CONTAINING PROTEIN"/>
    <property type="match status" value="1"/>
</dbReference>
<evidence type="ECO:0000259" key="7">
    <source>
        <dbReference type="PROSITE" id="PS50850"/>
    </source>
</evidence>
<dbReference type="Pfam" id="PF07690">
    <property type="entry name" value="MFS_1"/>
    <property type="match status" value="1"/>
</dbReference>
<accession>A0ABT0W8U8</accession>
<feature type="transmembrane region" description="Helical" evidence="6">
    <location>
        <begin position="220"/>
        <end position="239"/>
    </location>
</feature>
<feature type="transmembrane region" description="Helical" evidence="6">
    <location>
        <begin position="155"/>
        <end position="178"/>
    </location>
</feature>
<feature type="transmembrane region" description="Helical" evidence="6">
    <location>
        <begin position="245"/>
        <end position="268"/>
    </location>
</feature>
<sequence>MDAFLFAGILSKKIERKLCIIIGSVLQLVFYLCIIGLGKTSVDILIPLGLIFGIGSGFYWLSVNVLTVDYTNDNNRDWFNALNGIFHSISQMIGQLTAGWIVVMFPGFMGYKSIFALSFLFFLASMLLTFILPKTKQKSSFDYKSMFAMYGHKEWRYMAYVFSSLAFRDGVLSFIIWIWVYMVTKSEGQLGNYAFMTTAFSVLTFYIIGRFGKQEQKWRFIVWGTVLLSLSIFILVFEVNYITLIVYGLASAICIPLFQIPFNTLSLNSISKFDGNGKLRIEMVVSRELALSAGRIPSVGCVMLIYYLSKNPAAVIPYFMALIILIGLTSIYFLRKYKHTL</sequence>
<comment type="subcellular location">
    <subcellularLocation>
        <location evidence="1">Cell membrane</location>
        <topology evidence="1">Multi-pass membrane protein</topology>
    </subcellularLocation>
</comment>
<dbReference type="Gene3D" id="1.20.1250.20">
    <property type="entry name" value="MFS general substrate transporter like domains"/>
    <property type="match status" value="1"/>
</dbReference>
<evidence type="ECO:0000256" key="4">
    <source>
        <dbReference type="ARBA" id="ARBA00022989"/>
    </source>
</evidence>
<proteinExistence type="predicted"/>
<keyword evidence="9" id="KW-1185">Reference proteome</keyword>
<dbReference type="PANTHER" id="PTHR23526">
    <property type="entry name" value="INTEGRAL MEMBRANE TRANSPORT PROTEIN-RELATED"/>
    <property type="match status" value="1"/>
</dbReference>
<keyword evidence="2" id="KW-0813">Transport</keyword>
<dbReference type="InterPro" id="IPR052528">
    <property type="entry name" value="Sugar_transport-like"/>
</dbReference>
<dbReference type="InterPro" id="IPR020846">
    <property type="entry name" value="MFS_dom"/>
</dbReference>
<evidence type="ECO:0000256" key="6">
    <source>
        <dbReference type="SAM" id="Phobius"/>
    </source>
</evidence>
<feature type="transmembrane region" description="Helical" evidence="6">
    <location>
        <begin position="315"/>
        <end position="334"/>
    </location>
</feature>
<dbReference type="EMBL" id="JAMQCR010000001">
    <property type="protein sequence ID" value="MCM2532742.1"/>
    <property type="molecule type" value="Genomic_DNA"/>
</dbReference>
<feature type="domain" description="Major facilitator superfamily (MFS) profile" evidence="7">
    <location>
        <begin position="1"/>
        <end position="136"/>
    </location>
</feature>
<dbReference type="SUPFAM" id="SSF103473">
    <property type="entry name" value="MFS general substrate transporter"/>
    <property type="match status" value="1"/>
</dbReference>
<organism evidence="8 9">
    <name type="scientific">Neobacillus pocheonensis</name>
    <dbReference type="NCBI Taxonomy" id="363869"/>
    <lineage>
        <taxon>Bacteria</taxon>
        <taxon>Bacillati</taxon>
        <taxon>Bacillota</taxon>
        <taxon>Bacilli</taxon>
        <taxon>Bacillales</taxon>
        <taxon>Bacillaceae</taxon>
        <taxon>Neobacillus</taxon>
    </lineage>
</organism>
<gene>
    <name evidence="8" type="ORF">NDK43_10550</name>
</gene>
<dbReference type="InterPro" id="IPR011701">
    <property type="entry name" value="MFS"/>
</dbReference>
<feature type="transmembrane region" description="Helical" evidence="6">
    <location>
        <begin position="190"/>
        <end position="208"/>
    </location>
</feature>
<evidence type="ECO:0000313" key="9">
    <source>
        <dbReference type="Proteomes" id="UP001523262"/>
    </source>
</evidence>
<feature type="transmembrane region" description="Helical" evidence="6">
    <location>
        <begin position="114"/>
        <end position="134"/>
    </location>
</feature>
<dbReference type="Proteomes" id="UP001523262">
    <property type="component" value="Unassembled WGS sequence"/>
</dbReference>
<name>A0ABT0W8U8_9BACI</name>
<reference evidence="8 9" key="1">
    <citation type="submission" date="2022-06" db="EMBL/GenBank/DDBJ databases">
        <authorList>
            <person name="Jeon C.O."/>
        </authorList>
    </citation>
    <scope>NUCLEOTIDE SEQUENCE [LARGE SCALE GENOMIC DNA]</scope>
    <source>
        <strain evidence="8 9">KCTC 13943</strain>
    </source>
</reference>
<comment type="caution">
    <text evidence="8">The sequence shown here is derived from an EMBL/GenBank/DDBJ whole genome shotgun (WGS) entry which is preliminary data.</text>
</comment>
<evidence type="ECO:0000256" key="5">
    <source>
        <dbReference type="ARBA" id="ARBA00023136"/>
    </source>
</evidence>
<evidence type="ECO:0000256" key="2">
    <source>
        <dbReference type="ARBA" id="ARBA00022448"/>
    </source>
</evidence>
<dbReference type="PROSITE" id="PS50850">
    <property type="entry name" value="MFS"/>
    <property type="match status" value="1"/>
</dbReference>
<feature type="transmembrane region" description="Helical" evidence="6">
    <location>
        <begin position="78"/>
        <end position="102"/>
    </location>
</feature>
<feature type="transmembrane region" description="Helical" evidence="6">
    <location>
        <begin position="44"/>
        <end position="66"/>
    </location>
</feature>
<feature type="transmembrane region" description="Helical" evidence="6">
    <location>
        <begin position="18"/>
        <end position="38"/>
    </location>
</feature>
<evidence type="ECO:0000256" key="1">
    <source>
        <dbReference type="ARBA" id="ARBA00004651"/>
    </source>
</evidence>